<feature type="transmembrane region" description="Helical" evidence="1">
    <location>
        <begin position="130"/>
        <end position="154"/>
    </location>
</feature>
<evidence type="ECO:0000313" key="2">
    <source>
        <dbReference type="EMBL" id="PIR44581.1"/>
    </source>
</evidence>
<reference evidence="2 3" key="1">
    <citation type="submission" date="2017-09" db="EMBL/GenBank/DDBJ databases">
        <title>Depth-based differentiation of microbial function through sediment-hosted aquifers and enrichment of novel symbionts in the deep terrestrial subsurface.</title>
        <authorList>
            <person name="Probst A.J."/>
            <person name="Ladd B."/>
            <person name="Jarett J.K."/>
            <person name="Geller-Mcgrath D.E."/>
            <person name="Sieber C.M."/>
            <person name="Emerson J.B."/>
            <person name="Anantharaman K."/>
            <person name="Thomas B.C."/>
            <person name="Malmstrom R."/>
            <person name="Stieglmeier M."/>
            <person name="Klingl A."/>
            <person name="Woyke T."/>
            <person name="Ryan C.M."/>
            <person name="Banfield J.F."/>
        </authorList>
    </citation>
    <scope>NUCLEOTIDE SEQUENCE [LARGE SCALE GENOMIC DNA]</scope>
    <source>
        <strain evidence="2">CG10_big_fil_rev_8_21_14_0_10_51_16</strain>
    </source>
</reference>
<feature type="transmembrane region" description="Helical" evidence="1">
    <location>
        <begin position="299"/>
        <end position="322"/>
    </location>
</feature>
<dbReference type="PROSITE" id="PS51257">
    <property type="entry name" value="PROKAR_LIPOPROTEIN"/>
    <property type="match status" value="1"/>
</dbReference>
<keyword evidence="1" id="KW-0472">Membrane</keyword>
<evidence type="ECO:0000256" key="1">
    <source>
        <dbReference type="SAM" id="Phobius"/>
    </source>
</evidence>
<feature type="transmembrane region" description="Helical" evidence="1">
    <location>
        <begin position="45"/>
        <end position="71"/>
    </location>
</feature>
<comment type="caution">
    <text evidence="2">The sequence shown here is derived from an EMBL/GenBank/DDBJ whole genome shotgun (WGS) entry which is preliminary data.</text>
</comment>
<dbReference type="Proteomes" id="UP000228767">
    <property type="component" value="Unassembled WGS sequence"/>
</dbReference>
<dbReference type="AlphaFoldDB" id="A0A2H0RDG1"/>
<feature type="transmembrane region" description="Helical" evidence="1">
    <location>
        <begin position="12"/>
        <end position="33"/>
    </location>
</feature>
<dbReference type="EMBL" id="PCYI01000025">
    <property type="protein sequence ID" value="PIR44581.1"/>
    <property type="molecule type" value="Genomic_DNA"/>
</dbReference>
<keyword evidence="1" id="KW-1133">Transmembrane helix</keyword>
<accession>A0A2H0RDG1</accession>
<sequence length="351" mass="38693">MFEQIRSGCNATVLLLGVLSAIYACGLHCYIVATEESADIGLRLLGAALLAHMNLVVFGMAIAFAVLRVLAELGEWFYAFRVSPHYGAVARWLKIVGEHGEHIVANVLIAAMLGTATYHYGHFLGCKPTWWLTCLMVWGFTTFAAIGSTGIYPLSREELVAIFRQRRDGLRWVLAESPGLIESATRWLLDKLAVATYRFVRFVTFDHLRQHRGWSESTGIERWRNKLHLYTLAFLGSVWWQKTVSHELVAVIHNASDLGAYMLAGVYAATAIVVCGFLIETVYEAPWLTVTKAHIAVAYPAYCALALGLPLFATIATVATFVCMTERPDSAKVEGGETAIECSASLPVRTS</sequence>
<keyword evidence="1" id="KW-0812">Transmembrane</keyword>
<evidence type="ECO:0000313" key="3">
    <source>
        <dbReference type="Proteomes" id="UP000228767"/>
    </source>
</evidence>
<gene>
    <name evidence="2" type="ORF">COV10_03705</name>
</gene>
<proteinExistence type="predicted"/>
<name>A0A2H0RDG1_9BACT</name>
<feature type="transmembrane region" description="Helical" evidence="1">
    <location>
        <begin position="258"/>
        <end position="279"/>
    </location>
</feature>
<feature type="transmembrane region" description="Helical" evidence="1">
    <location>
        <begin position="103"/>
        <end position="124"/>
    </location>
</feature>
<protein>
    <submittedName>
        <fullName evidence="2">Uncharacterized protein</fullName>
    </submittedName>
</protein>
<organism evidence="2 3">
    <name type="scientific">Candidatus Vogelbacteria bacterium CG10_big_fil_rev_8_21_14_0_10_51_16</name>
    <dbReference type="NCBI Taxonomy" id="1975045"/>
    <lineage>
        <taxon>Bacteria</taxon>
        <taxon>Candidatus Vogeliibacteriota</taxon>
    </lineage>
</organism>